<evidence type="ECO:0000313" key="2">
    <source>
        <dbReference type="Proteomes" id="UP000249794"/>
    </source>
</evidence>
<comment type="caution">
    <text evidence="1">The sequence shown here is derived from an EMBL/GenBank/DDBJ whole genome shotgun (WGS) entry which is preliminary data.</text>
</comment>
<dbReference type="InterPro" id="IPR009057">
    <property type="entry name" value="Homeodomain-like_sf"/>
</dbReference>
<evidence type="ECO:0008006" key="3">
    <source>
        <dbReference type="Google" id="ProtNLM"/>
    </source>
</evidence>
<gene>
    <name evidence="1" type="ORF">DCF15_22450</name>
</gene>
<accession>A0A2W4WP52</accession>
<sequence>MTSIDRLETIYTMPSRLGSGHHRELTLSPGLDLSIICETLHGNVVQQISENQPPVQFAAPLTGLLKPESLERIQYAAEILRSHLENPPNQTVLAQQVGVSDRTLQKGFRAVFRMTVRFWSKCDRAGSLHSGLDK</sequence>
<dbReference type="PANTHER" id="PTHR47893:SF1">
    <property type="entry name" value="REGULATORY PROTEIN PCHR"/>
    <property type="match status" value="1"/>
</dbReference>
<proteinExistence type="predicted"/>
<dbReference type="AlphaFoldDB" id="A0A2W4WP52"/>
<protein>
    <recommendedName>
        <fullName evidence="3">HTH araC/xylS-type domain-containing protein</fullName>
    </recommendedName>
</protein>
<dbReference type="SUPFAM" id="SSF46689">
    <property type="entry name" value="Homeodomain-like"/>
    <property type="match status" value="1"/>
</dbReference>
<evidence type="ECO:0000313" key="1">
    <source>
        <dbReference type="EMBL" id="PZO43629.1"/>
    </source>
</evidence>
<dbReference type="PANTHER" id="PTHR47893">
    <property type="entry name" value="REGULATORY PROTEIN PCHR"/>
    <property type="match status" value="1"/>
</dbReference>
<reference evidence="1 2" key="2">
    <citation type="submission" date="2018-06" db="EMBL/GenBank/DDBJ databases">
        <title>Metagenomic assembly of (sub)arctic Cyanobacteria and their associated microbiome from non-axenic cultures.</title>
        <authorList>
            <person name="Baurain D."/>
        </authorList>
    </citation>
    <scope>NUCLEOTIDE SEQUENCE [LARGE SCALE GENOMIC DNA]</scope>
    <source>
        <strain evidence="1">ULC027bin1</strain>
    </source>
</reference>
<dbReference type="InterPro" id="IPR053142">
    <property type="entry name" value="PchR_regulatory_protein"/>
</dbReference>
<dbReference type="EMBL" id="QBMP01000399">
    <property type="protein sequence ID" value="PZO43629.1"/>
    <property type="molecule type" value="Genomic_DNA"/>
</dbReference>
<reference evidence="2" key="1">
    <citation type="submission" date="2018-04" db="EMBL/GenBank/DDBJ databases">
        <authorList>
            <person name="Cornet L."/>
        </authorList>
    </citation>
    <scope>NUCLEOTIDE SEQUENCE [LARGE SCALE GENOMIC DNA]</scope>
</reference>
<dbReference type="Gene3D" id="1.10.10.60">
    <property type="entry name" value="Homeodomain-like"/>
    <property type="match status" value="1"/>
</dbReference>
<dbReference type="Proteomes" id="UP000249794">
    <property type="component" value="Unassembled WGS sequence"/>
</dbReference>
<name>A0A2W4WP52_9CYAN</name>
<organism evidence="1 2">
    <name type="scientific">Phormidesmis priestleyi</name>
    <dbReference type="NCBI Taxonomy" id="268141"/>
    <lineage>
        <taxon>Bacteria</taxon>
        <taxon>Bacillati</taxon>
        <taxon>Cyanobacteriota</taxon>
        <taxon>Cyanophyceae</taxon>
        <taxon>Leptolyngbyales</taxon>
        <taxon>Leptolyngbyaceae</taxon>
        <taxon>Phormidesmis</taxon>
    </lineage>
</organism>